<protein>
    <submittedName>
        <fullName evidence="1">Uncharacterized protein</fullName>
    </submittedName>
</protein>
<organism evidence="1 2">
    <name type="scientific">Brachyspira catarrhinii</name>
    <dbReference type="NCBI Taxonomy" id="2528966"/>
    <lineage>
        <taxon>Bacteria</taxon>
        <taxon>Pseudomonadati</taxon>
        <taxon>Spirochaetota</taxon>
        <taxon>Spirochaetia</taxon>
        <taxon>Brachyspirales</taxon>
        <taxon>Brachyspiraceae</taxon>
        <taxon>Brachyspira</taxon>
    </lineage>
</organism>
<proteinExistence type="predicted"/>
<comment type="caution">
    <text evidence="1">The sequence shown here is derived from an EMBL/GenBank/DDBJ whole genome shotgun (WGS) entry which is preliminary data.</text>
</comment>
<dbReference type="Proteomes" id="UP000310168">
    <property type="component" value="Unassembled WGS sequence"/>
</dbReference>
<gene>
    <name evidence="1" type="ORF">EZH24_11355</name>
</gene>
<feature type="non-terminal residue" evidence="1">
    <location>
        <position position="66"/>
    </location>
</feature>
<dbReference type="RefSeq" id="WP_137999211.1">
    <property type="nucleotide sequence ID" value="NZ_SJDU01000446.1"/>
</dbReference>
<reference evidence="1 2" key="1">
    <citation type="journal article" date="2019" name="Anaerobe">
        <title>Brachyspira catarrhinii sp. nov., an anaerobic intestinal spirochaete isolated from vervet monkeys may have been misidentified as Brachyspira aalborgi in previous studies.</title>
        <authorList>
            <person name="Phillips N.D."/>
            <person name="La T."/>
            <person name="Hampson D.J."/>
        </authorList>
    </citation>
    <scope>NUCLEOTIDE SEQUENCE [LARGE SCALE GENOMIC DNA]</scope>
    <source>
        <strain evidence="1 2">Z12</strain>
    </source>
</reference>
<dbReference type="EMBL" id="SJDU01000446">
    <property type="protein sequence ID" value="TKZ29041.1"/>
    <property type="molecule type" value="Genomic_DNA"/>
</dbReference>
<name>A0ABY2TNT5_9SPIR</name>
<evidence type="ECO:0000313" key="2">
    <source>
        <dbReference type="Proteomes" id="UP000310168"/>
    </source>
</evidence>
<sequence length="66" mass="7696">MNMKTKNIKKVIKRHHKNKLVHKEFGKELGDIFTEALGEVKIEEEAKKLKAEGKDIDKLSCDEFKQ</sequence>
<evidence type="ECO:0000313" key="1">
    <source>
        <dbReference type="EMBL" id="TKZ29041.1"/>
    </source>
</evidence>
<keyword evidence="2" id="KW-1185">Reference proteome</keyword>
<accession>A0ABY2TNT5</accession>